<evidence type="ECO:0000256" key="7">
    <source>
        <dbReference type="ARBA" id="ARBA00023014"/>
    </source>
</evidence>
<dbReference type="InterPro" id="IPR023404">
    <property type="entry name" value="rSAM_horseshoe"/>
</dbReference>
<comment type="cofactor">
    <cofactor evidence="1">
        <name>[4Fe-4S] cluster</name>
        <dbReference type="ChEBI" id="CHEBI:49883"/>
    </cofactor>
</comment>
<dbReference type="InterPro" id="IPR006463">
    <property type="entry name" value="MiaB_methiolase"/>
</dbReference>
<dbReference type="InterPro" id="IPR005839">
    <property type="entry name" value="Methylthiotransferase"/>
</dbReference>
<evidence type="ECO:0000256" key="1">
    <source>
        <dbReference type="ARBA" id="ARBA00001966"/>
    </source>
</evidence>
<dbReference type="PANTHER" id="PTHR43020">
    <property type="entry name" value="CDK5 REGULATORY SUBUNIT-ASSOCIATED PROTEIN 1"/>
    <property type="match status" value="1"/>
</dbReference>
<evidence type="ECO:0000256" key="6">
    <source>
        <dbReference type="ARBA" id="ARBA00023004"/>
    </source>
</evidence>
<dbReference type="GO" id="GO:0005739">
    <property type="term" value="C:mitochondrion"/>
    <property type="evidence" value="ECO:0007669"/>
    <property type="project" value="TreeGrafter"/>
</dbReference>
<dbReference type="PROSITE" id="PS50926">
    <property type="entry name" value="TRAM"/>
    <property type="match status" value="1"/>
</dbReference>
<dbReference type="SFLD" id="SFLDG01061">
    <property type="entry name" value="methylthiotransferase"/>
    <property type="match status" value="1"/>
</dbReference>
<dbReference type="PROSITE" id="PS51918">
    <property type="entry name" value="RADICAL_SAM"/>
    <property type="match status" value="1"/>
</dbReference>
<accession>A0AAV7XES6</accession>
<dbReference type="SMART" id="SM00729">
    <property type="entry name" value="Elp3"/>
    <property type="match status" value="1"/>
</dbReference>
<comment type="similarity">
    <text evidence="2">Belongs to the methylthiotransferase family. MiaB subfamily.</text>
</comment>
<dbReference type="SFLD" id="SFLDG01082">
    <property type="entry name" value="B12-binding_domain_containing"/>
    <property type="match status" value="1"/>
</dbReference>
<evidence type="ECO:0000256" key="9">
    <source>
        <dbReference type="ARBA" id="ARBA00074452"/>
    </source>
</evidence>
<feature type="domain" description="TRAM" evidence="10">
    <location>
        <begin position="507"/>
        <end position="581"/>
    </location>
</feature>
<evidence type="ECO:0000259" key="10">
    <source>
        <dbReference type="PROSITE" id="PS50926"/>
    </source>
</evidence>
<dbReference type="InterPro" id="IPR002792">
    <property type="entry name" value="TRAM_dom"/>
</dbReference>
<evidence type="ECO:0000313" key="14">
    <source>
        <dbReference type="Proteomes" id="UP001075354"/>
    </source>
</evidence>
<evidence type="ECO:0000313" key="13">
    <source>
        <dbReference type="EMBL" id="KAJ1522096.1"/>
    </source>
</evidence>
<comment type="function">
    <text evidence="8">Potential regulator of CDK5 activity.</text>
</comment>
<dbReference type="FunFam" id="3.40.50.12160:FF:000003">
    <property type="entry name" value="CDK5 regulatory subunit-associated protein 1"/>
    <property type="match status" value="1"/>
</dbReference>
<name>A0AAV7XES6_9NEOP</name>
<dbReference type="Gene3D" id="3.40.50.12160">
    <property type="entry name" value="Methylthiotransferase, N-terminal domain"/>
    <property type="match status" value="1"/>
</dbReference>
<evidence type="ECO:0000256" key="8">
    <source>
        <dbReference type="ARBA" id="ARBA00053923"/>
    </source>
</evidence>
<dbReference type="AlphaFoldDB" id="A0AAV7XES6"/>
<reference evidence="13" key="1">
    <citation type="submission" date="2022-12" db="EMBL/GenBank/DDBJ databases">
        <title>Chromosome-level genome assembly of the bean flower thrips Megalurothrips usitatus.</title>
        <authorList>
            <person name="Ma L."/>
            <person name="Liu Q."/>
            <person name="Li H."/>
            <person name="Cai W."/>
        </authorList>
    </citation>
    <scope>NUCLEOTIDE SEQUENCE</scope>
    <source>
        <strain evidence="13">Cailab_2022a</strain>
    </source>
</reference>
<evidence type="ECO:0000256" key="2">
    <source>
        <dbReference type="ARBA" id="ARBA00009815"/>
    </source>
</evidence>
<dbReference type="Gene3D" id="3.80.30.20">
    <property type="entry name" value="tm_1862 like domain"/>
    <property type="match status" value="1"/>
</dbReference>
<dbReference type="SUPFAM" id="SSF102114">
    <property type="entry name" value="Radical SAM enzymes"/>
    <property type="match status" value="1"/>
</dbReference>
<feature type="domain" description="Radical SAM core" evidence="12">
    <location>
        <begin position="246"/>
        <end position="504"/>
    </location>
</feature>
<keyword evidence="3" id="KW-0004">4Fe-4S</keyword>
<dbReference type="SFLD" id="SFLDF00273">
    <property type="entry name" value="(dimethylallyl)adenosine_tRNA"/>
    <property type="match status" value="1"/>
</dbReference>
<keyword evidence="6" id="KW-0408">Iron</keyword>
<dbReference type="FunFam" id="3.80.30.20:FF:000003">
    <property type="entry name" value="CDK5 regulatory subunit-associated protein 1"/>
    <property type="match status" value="1"/>
</dbReference>
<keyword evidence="7" id="KW-0411">Iron-sulfur</keyword>
<dbReference type="GO" id="GO:0005829">
    <property type="term" value="C:cytosol"/>
    <property type="evidence" value="ECO:0007669"/>
    <property type="project" value="TreeGrafter"/>
</dbReference>
<dbReference type="Pfam" id="PF00919">
    <property type="entry name" value="UPF0004"/>
    <property type="match status" value="1"/>
</dbReference>
<evidence type="ECO:0000256" key="3">
    <source>
        <dbReference type="ARBA" id="ARBA00022485"/>
    </source>
</evidence>
<dbReference type="InterPro" id="IPR013848">
    <property type="entry name" value="Methylthiotransferase_N"/>
</dbReference>
<comment type="caution">
    <text evidence="13">The sequence shown here is derived from an EMBL/GenBank/DDBJ whole genome shotgun (WGS) entry which is preliminary data.</text>
</comment>
<dbReference type="InterPro" id="IPR058240">
    <property type="entry name" value="rSAM_sf"/>
</dbReference>
<protein>
    <recommendedName>
        <fullName evidence="9">CDK5RAP1-like protein</fullName>
    </recommendedName>
</protein>
<evidence type="ECO:0000256" key="4">
    <source>
        <dbReference type="ARBA" id="ARBA00022691"/>
    </source>
</evidence>
<dbReference type="Proteomes" id="UP001075354">
    <property type="component" value="Chromosome 12"/>
</dbReference>
<keyword evidence="5" id="KW-0479">Metal-binding</keyword>
<dbReference type="NCBIfam" id="TIGR00089">
    <property type="entry name" value="MiaB/RimO family radical SAM methylthiotransferase"/>
    <property type="match status" value="1"/>
</dbReference>
<dbReference type="GO" id="GO:0051539">
    <property type="term" value="F:4 iron, 4 sulfur cluster binding"/>
    <property type="evidence" value="ECO:0007669"/>
    <property type="project" value="UniProtKB-KW"/>
</dbReference>
<dbReference type="GO" id="GO:0080090">
    <property type="term" value="P:regulation of primary metabolic process"/>
    <property type="evidence" value="ECO:0007669"/>
    <property type="project" value="UniProtKB-ARBA"/>
</dbReference>
<dbReference type="SFLD" id="SFLDF00413">
    <property type="entry name" value="CDK5RAP1"/>
    <property type="match status" value="1"/>
</dbReference>
<evidence type="ECO:0000256" key="5">
    <source>
        <dbReference type="ARBA" id="ARBA00022723"/>
    </source>
</evidence>
<proteinExistence type="inferred from homology"/>
<keyword evidence="14" id="KW-1185">Reference proteome</keyword>
<evidence type="ECO:0000259" key="11">
    <source>
        <dbReference type="PROSITE" id="PS51449"/>
    </source>
</evidence>
<organism evidence="13 14">
    <name type="scientific">Megalurothrips usitatus</name>
    <name type="common">bean blossom thrips</name>
    <dbReference type="NCBI Taxonomy" id="439358"/>
    <lineage>
        <taxon>Eukaryota</taxon>
        <taxon>Metazoa</taxon>
        <taxon>Ecdysozoa</taxon>
        <taxon>Arthropoda</taxon>
        <taxon>Hexapoda</taxon>
        <taxon>Insecta</taxon>
        <taxon>Pterygota</taxon>
        <taxon>Neoptera</taxon>
        <taxon>Paraneoptera</taxon>
        <taxon>Thysanoptera</taxon>
        <taxon>Terebrantia</taxon>
        <taxon>Thripoidea</taxon>
        <taxon>Thripidae</taxon>
        <taxon>Megalurothrips</taxon>
    </lineage>
</organism>
<dbReference type="InterPro" id="IPR020612">
    <property type="entry name" value="Methylthiotransferase_CS"/>
</dbReference>
<dbReference type="GO" id="GO:0060255">
    <property type="term" value="P:regulation of macromolecule metabolic process"/>
    <property type="evidence" value="ECO:0007669"/>
    <property type="project" value="UniProtKB-ARBA"/>
</dbReference>
<dbReference type="GO" id="GO:0035597">
    <property type="term" value="F:tRNA-2-methylthio-N(6)-dimethylallyladenosine(37) synthase activity"/>
    <property type="evidence" value="ECO:0007669"/>
    <property type="project" value="TreeGrafter"/>
</dbReference>
<dbReference type="InterPro" id="IPR006638">
    <property type="entry name" value="Elp3/MiaA/NifB-like_rSAM"/>
</dbReference>
<dbReference type="EMBL" id="JAPTSV010000012">
    <property type="protein sequence ID" value="KAJ1522096.1"/>
    <property type="molecule type" value="Genomic_DNA"/>
</dbReference>
<dbReference type="GO" id="GO:0046872">
    <property type="term" value="F:metal ion binding"/>
    <property type="evidence" value="ECO:0007669"/>
    <property type="project" value="UniProtKB-KW"/>
</dbReference>
<dbReference type="PANTHER" id="PTHR43020:SF2">
    <property type="entry name" value="MITOCHONDRIAL TRNA METHYLTHIOTRANSFERASE CDK5RAP1"/>
    <property type="match status" value="1"/>
</dbReference>
<dbReference type="PROSITE" id="PS51449">
    <property type="entry name" value="MTTASE_N"/>
    <property type="match status" value="1"/>
</dbReference>
<evidence type="ECO:0000259" key="12">
    <source>
        <dbReference type="PROSITE" id="PS51918"/>
    </source>
</evidence>
<feature type="domain" description="MTTase N-terminal" evidence="11">
    <location>
        <begin position="102"/>
        <end position="222"/>
    </location>
</feature>
<dbReference type="InterPro" id="IPR007197">
    <property type="entry name" value="rSAM"/>
</dbReference>
<dbReference type="Pfam" id="PF04055">
    <property type="entry name" value="Radical_SAM"/>
    <property type="match status" value="1"/>
</dbReference>
<dbReference type="SFLD" id="SFLDS00029">
    <property type="entry name" value="Radical_SAM"/>
    <property type="match status" value="1"/>
</dbReference>
<keyword evidence="4" id="KW-0949">S-adenosyl-L-methionine</keyword>
<dbReference type="Pfam" id="PF01938">
    <property type="entry name" value="TRAM"/>
    <property type="match status" value="1"/>
</dbReference>
<dbReference type="InterPro" id="IPR038135">
    <property type="entry name" value="Methylthiotransferase_N_sf"/>
</dbReference>
<gene>
    <name evidence="13" type="ORF">ONE63_002407</name>
</gene>
<sequence>MNQKVTFQIVEGIFQRYCSWKLFPNVYYPGVRCINRNRHSVDKSWHFSQIRCSSKLSGRESFVNGPSLKDFITSSAPSKQEINTDDDIAPYVTQESYKGLGRKVYFHIKGCQMNVNDVEVVWSILKGVGFERTEDVHHADVILMMTCSIREKAELKIWNFLEYCNGLKNKRPKSQVPLRIGLLGCMAERLKETLLDKEKSLDLVAGPDSYKDLPRLLALTENNQKAINVLLSLDETYADIMPVRLNQDSVSAFVSIMRGCDNMCTYCIVPFTRGRERSRPMDSILEEVKQLSGQGVKEVTLLGQNVNSYCDKSSVSHYGGLDRDEPTHLAKGFKTVYKPKKGGTRFADLLDQVSRIDPEMRIRFTSPHPKDFPDEVLHLIQERSNICSSLHIPAQSGNSDVLERMRRGYTRESYLELISHIRSILPDVAFSSDFIAGFCGETEQQFADTLSLINLVPYTTGFLFAYSMREKTTAHRRYADDVPEEVKLRRLKEMTELFYANAQALKKKMIGEQQLVLVEGDSKRGSMDLKGRNDSNIIVILPNKEIPVSPTSSEKSRIKPGDYVVVEIERSANVLMGQALYHTTLSNGVSKNRTFPESQQVRV</sequence>
<dbReference type="PROSITE" id="PS01278">
    <property type="entry name" value="MTTASE_RADICAL"/>
    <property type="match status" value="1"/>
</dbReference>